<keyword evidence="2" id="KW-1185">Reference proteome</keyword>
<dbReference type="STRING" id="1033802.SSPSH_000676"/>
<gene>
    <name evidence="1" type="ORF">SSPSH_000676</name>
</gene>
<dbReference type="EMBL" id="AFNV02000004">
    <property type="protein sequence ID" value="ERJ20127.1"/>
    <property type="molecule type" value="Genomic_DNA"/>
</dbReference>
<evidence type="ECO:0000313" key="2">
    <source>
        <dbReference type="Proteomes" id="UP000006242"/>
    </source>
</evidence>
<reference evidence="1 2" key="1">
    <citation type="journal article" date="2011" name="J. Bacteriol.">
        <title>Genome sequence of Salinisphaera shabanensis, a gammaproteobacterium from the harsh, variable environment of the brine-seawater interface of the Shaban Deep in the Red Sea.</title>
        <authorList>
            <person name="Antunes A."/>
            <person name="Alam I."/>
            <person name="Bajic V.B."/>
            <person name="Stingl U."/>
        </authorList>
    </citation>
    <scope>NUCLEOTIDE SEQUENCE [LARGE SCALE GENOMIC DNA]</scope>
    <source>
        <strain evidence="1 2">E1L3A</strain>
    </source>
</reference>
<sequence length="56" mass="6351">MNGALQTVHAFAARGTRRNPASPDGPIMPELKSRFTHIFSVFYSLCARPYLTRREN</sequence>
<organism evidence="1 2">
    <name type="scientific">Salinisphaera shabanensis E1L3A</name>
    <dbReference type="NCBI Taxonomy" id="1033802"/>
    <lineage>
        <taxon>Bacteria</taxon>
        <taxon>Pseudomonadati</taxon>
        <taxon>Pseudomonadota</taxon>
        <taxon>Gammaproteobacteria</taxon>
        <taxon>Salinisphaerales</taxon>
        <taxon>Salinisphaeraceae</taxon>
        <taxon>Salinisphaera</taxon>
    </lineage>
</organism>
<proteinExistence type="predicted"/>
<dbReference type="Proteomes" id="UP000006242">
    <property type="component" value="Unassembled WGS sequence"/>
</dbReference>
<reference evidence="1 2" key="2">
    <citation type="journal article" date="2013" name="PLoS ONE">
        <title>INDIGO - INtegrated Data Warehouse of MIcrobial GenOmes with Examples from the Red Sea Extremophiles.</title>
        <authorList>
            <person name="Alam I."/>
            <person name="Antunes A."/>
            <person name="Kamau A.A."/>
            <person name="Ba Alawi W."/>
            <person name="Kalkatawi M."/>
            <person name="Stingl U."/>
            <person name="Bajic V.B."/>
        </authorList>
    </citation>
    <scope>NUCLEOTIDE SEQUENCE [LARGE SCALE GENOMIC DNA]</scope>
    <source>
        <strain evidence="1 2">E1L3A</strain>
    </source>
</reference>
<dbReference type="AlphaFoldDB" id="U2EPY2"/>
<evidence type="ECO:0000313" key="1">
    <source>
        <dbReference type="EMBL" id="ERJ20127.1"/>
    </source>
</evidence>
<name>U2EPY2_9GAMM</name>
<accession>U2EPY2</accession>
<protein>
    <submittedName>
        <fullName evidence="1">Uncharacterized protein</fullName>
    </submittedName>
</protein>
<comment type="caution">
    <text evidence="1">The sequence shown here is derived from an EMBL/GenBank/DDBJ whole genome shotgun (WGS) entry which is preliminary data.</text>
</comment>